<dbReference type="Proteomes" id="UP000288216">
    <property type="component" value="Unassembled WGS sequence"/>
</dbReference>
<evidence type="ECO:0000313" key="1">
    <source>
        <dbReference type="EMBL" id="GCB79986.1"/>
    </source>
</evidence>
<comment type="caution">
    <text evidence="1">The sequence shown here is derived from an EMBL/GenBank/DDBJ whole genome shotgun (WGS) entry which is preliminary data.</text>
</comment>
<organism evidence="1 2">
    <name type="scientific">Scyliorhinus torazame</name>
    <name type="common">Cloudy catshark</name>
    <name type="synonym">Catulus torazame</name>
    <dbReference type="NCBI Taxonomy" id="75743"/>
    <lineage>
        <taxon>Eukaryota</taxon>
        <taxon>Metazoa</taxon>
        <taxon>Chordata</taxon>
        <taxon>Craniata</taxon>
        <taxon>Vertebrata</taxon>
        <taxon>Chondrichthyes</taxon>
        <taxon>Elasmobranchii</taxon>
        <taxon>Galeomorphii</taxon>
        <taxon>Galeoidea</taxon>
        <taxon>Carcharhiniformes</taxon>
        <taxon>Scyliorhinidae</taxon>
        <taxon>Scyliorhinus</taxon>
    </lineage>
</organism>
<accession>A0A401Q3N4</accession>
<gene>
    <name evidence="1" type="ORF">scyTo_0018853</name>
</gene>
<proteinExistence type="predicted"/>
<dbReference type="AlphaFoldDB" id="A0A401Q3N4"/>
<protein>
    <submittedName>
        <fullName evidence="1">Uncharacterized protein</fullName>
    </submittedName>
</protein>
<dbReference type="InterPro" id="IPR006993">
    <property type="entry name" value="Glut_rich_SH3-bd"/>
</dbReference>
<reference evidence="1 2" key="1">
    <citation type="journal article" date="2018" name="Nat. Ecol. Evol.">
        <title>Shark genomes provide insights into elasmobranch evolution and the origin of vertebrates.</title>
        <authorList>
            <person name="Hara Y"/>
            <person name="Yamaguchi K"/>
            <person name="Onimaru K"/>
            <person name="Kadota M"/>
            <person name="Koyanagi M"/>
            <person name="Keeley SD"/>
            <person name="Tatsumi K"/>
            <person name="Tanaka K"/>
            <person name="Motone F"/>
            <person name="Kageyama Y"/>
            <person name="Nozu R"/>
            <person name="Adachi N"/>
            <person name="Nishimura O"/>
            <person name="Nakagawa R"/>
            <person name="Tanegashima C"/>
            <person name="Kiyatake I"/>
            <person name="Matsumoto R"/>
            <person name="Murakumo K"/>
            <person name="Nishida K"/>
            <person name="Terakita A"/>
            <person name="Kuratani S"/>
            <person name="Sato K"/>
            <person name="Hyodo S Kuraku.S."/>
        </authorList>
    </citation>
    <scope>NUCLEOTIDE SEQUENCE [LARGE SCALE GENOMIC DNA]</scope>
</reference>
<dbReference type="EMBL" id="BFAA01013513">
    <property type="protein sequence ID" value="GCB79986.1"/>
    <property type="molecule type" value="Genomic_DNA"/>
</dbReference>
<name>A0A401Q3N4_SCYTO</name>
<keyword evidence="2" id="KW-1185">Reference proteome</keyword>
<feature type="non-terminal residue" evidence="1">
    <location>
        <position position="1"/>
    </location>
</feature>
<evidence type="ECO:0000313" key="2">
    <source>
        <dbReference type="Proteomes" id="UP000288216"/>
    </source>
</evidence>
<dbReference type="Pfam" id="PF04908">
    <property type="entry name" value="SH3BGR"/>
    <property type="match status" value="1"/>
</dbReference>
<sequence>SVKISVIDHCQDYDAFFESKENNTVSTFFGLKPKPTSRDSEP</sequence>